<dbReference type="GO" id="GO:0016747">
    <property type="term" value="F:acyltransferase activity, transferring groups other than amino-acyl groups"/>
    <property type="evidence" value="ECO:0007669"/>
    <property type="project" value="InterPro"/>
</dbReference>
<name>A0A927U610_9FIRM</name>
<dbReference type="PANTHER" id="PTHR43792:SF8">
    <property type="entry name" value="[RIBOSOMAL PROTEIN US5]-ALANINE N-ACETYLTRANSFERASE"/>
    <property type="match status" value="1"/>
</dbReference>
<organism evidence="5 6">
    <name type="scientific">Pseudobutyrivibrio ruminis</name>
    <dbReference type="NCBI Taxonomy" id="46206"/>
    <lineage>
        <taxon>Bacteria</taxon>
        <taxon>Bacillati</taxon>
        <taxon>Bacillota</taxon>
        <taxon>Clostridia</taxon>
        <taxon>Lachnospirales</taxon>
        <taxon>Lachnospiraceae</taxon>
        <taxon>Pseudobutyrivibrio</taxon>
    </lineage>
</organism>
<proteinExistence type="inferred from homology"/>
<dbReference type="EMBL" id="SVER01000005">
    <property type="protein sequence ID" value="MBE5918710.1"/>
    <property type="molecule type" value="Genomic_DNA"/>
</dbReference>
<sequence>MKIDMITERLEINRITPNDKEDYFRNISNDKKVLETFVCAYAESLEKFDFDPYLKMENLFAIRIKKTGKLIGIILYFDNNGESCEIGYGIGSEYWNKGYATEAVAAFIEYCFYDLNLKKVYASYFTGNDSSQKVMKKCGMTYDRFVEKEFEYLGEERDLTYYVIER</sequence>
<protein>
    <submittedName>
        <fullName evidence="5">GNAT family N-acetyltransferase</fullName>
    </submittedName>
</protein>
<dbReference type="InterPro" id="IPR051531">
    <property type="entry name" value="N-acetyltransferase"/>
</dbReference>
<evidence type="ECO:0000313" key="6">
    <source>
        <dbReference type="Proteomes" id="UP000766246"/>
    </source>
</evidence>
<accession>A0A927U610</accession>
<dbReference type="InterPro" id="IPR000182">
    <property type="entry name" value="GNAT_dom"/>
</dbReference>
<keyword evidence="2" id="KW-0012">Acyltransferase</keyword>
<dbReference type="Gene3D" id="3.40.630.30">
    <property type="match status" value="1"/>
</dbReference>
<dbReference type="AlphaFoldDB" id="A0A927U610"/>
<evidence type="ECO:0000259" key="4">
    <source>
        <dbReference type="PROSITE" id="PS51186"/>
    </source>
</evidence>
<comment type="similarity">
    <text evidence="3">Belongs to the acetyltransferase family. RimJ subfamily.</text>
</comment>
<keyword evidence="1" id="KW-0808">Transferase</keyword>
<gene>
    <name evidence="5" type="ORF">E7272_02595</name>
</gene>
<evidence type="ECO:0000313" key="5">
    <source>
        <dbReference type="EMBL" id="MBE5918710.1"/>
    </source>
</evidence>
<evidence type="ECO:0000256" key="2">
    <source>
        <dbReference type="ARBA" id="ARBA00023315"/>
    </source>
</evidence>
<dbReference type="SUPFAM" id="SSF55729">
    <property type="entry name" value="Acyl-CoA N-acyltransferases (Nat)"/>
    <property type="match status" value="1"/>
</dbReference>
<dbReference type="InterPro" id="IPR016181">
    <property type="entry name" value="Acyl_CoA_acyltransferase"/>
</dbReference>
<dbReference type="PROSITE" id="PS51186">
    <property type="entry name" value="GNAT"/>
    <property type="match status" value="1"/>
</dbReference>
<evidence type="ECO:0000256" key="3">
    <source>
        <dbReference type="ARBA" id="ARBA00038502"/>
    </source>
</evidence>
<feature type="domain" description="N-acetyltransferase" evidence="4">
    <location>
        <begin position="10"/>
        <end position="160"/>
    </location>
</feature>
<dbReference type="Proteomes" id="UP000766246">
    <property type="component" value="Unassembled WGS sequence"/>
</dbReference>
<comment type="caution">
    <text evidence="5">The sequence shown here is derived from an EMBL/GenBank/DDBJ whole genome shotgun (WGS) entry which is preliminary data.</text>
</comment>
<reference evidence="5" key="1">
    <citation type="submission" date="2019-04" db="EMBL/GenBank/DDBJ databases">
        <title>Evolution of Biomass-Degrading Anaerobic Consortia Revealed by Metagenomics.</title>
        <authorList>
            <person name="Peng X."/>
        </authorList>
    </citation>
    <scope>NUCLEOTIDE SEQUENCE</scope>
    <source>
        <strain evidence="5">SIG311</strain>
    </source>
</reference>
<dbReference type="PANTHER" id="PTHR43792">
    <property type="entry name" value="GNAT FAMILY, PUTATIVE (AFU_ORTHOLOGUE AFUA_3G00765)-RELATED-RELATED"/>
    <property type="match status" value="1"/>
</dbReference>
<evidence type="ECO:0000256" key="1">
    <source>
        <dbReference type="ARBA" id="ARBA00022679"/>
    </source>
</evidence>
<dbReference type="Pfam" id="PF13302">
    <property type="entry name" value="Acetyltransf_3"/>
    <property type="match status" value="1"/>
</dbReference>